<dbReference type="AlphaFoldDB" id="A0A448XL13"/>
<sequence>MTRERLGLDTFLRQVVSSKRTMWESVEIYICHHLQAFSMQSVGMSVDGLLGACASNVLMLGQIITFHDRRFLMRPPDVSAIICHLRHTLPASSREDFHISSTVQPPASGTVCCDNSSERYGRLGRTTSLLMIPSPHRVGHQKSTD</sequence>
<organism evidence="1 2">
    <name type="scientific">Protopolystoma xenopodis</name>
    <dbReference type="NCBI Taxonomy" id="117903"/>
    <lineage>
        <taxon>Eukaryota</taxon>
        <taxon>Metazoa</taxon>
        <taxon>Spiralia</taxon>
        <taxon>Lophotrochozoa</taxon>
        <taxon>Platyhelminthes</taxon>
        <taxon>Monogenea</taxon>
        <taxon>Polyopisthocotylea</taxon>
        <taxon>Polystomatidea</taxon>
        <taxon>Polystomatidae</taxon>
        <taxon>Protopolystoma</taxon>
    </lineage>
</organism>
<gene>
    <name evidence="1" type="ORF">PXEA_LOCUS32620</name>
</gene>
<keyword evidence="2" id="KW-1185">Reference proteome</keyword>
<evidence type="ECO:0000313" key="1">
    <source>
        <dbReference type="EMBL" id="VEL39180.1"/>
    </source>
</evidence>
<dbReference type="EMBL" id="CAAALY010260355">
    <property type="protein sequence ID" value="VEL39180.1"/>
    <property type="molecule type" value="Genomic_DNA"/>
</dbReference>
<evidence type="ECO:0000313" key="2">
    <source>
        <dbReference type="Proteomes" id="UP000784294"/>
    </source>
</evidence>
<proteinExistence type="predicted"/>
<comment type="caution">
    <text evidence="1">The sequence shown here is derived from an EMBL/GenBank/DDBJ whole genome shotgun (WGS) entry which is preliminary data.</text>
</comment>
<dbReference type="Proteomes" id="UP000784294">
    <property type="component" value="Unassembled WGS sequence"/>
</dbReference>
<reference evidence="1" key="1">
    <citation type="submission" date="2018-11" db="EMBL/GenBank/DDBJ databases">
        <authorList>
            <consortium name="Pathogen Informatics"/>
        </authorList>
    </citation>
    <scope>NUCLEOTIDE SEQUENCE</scope>
</reference>
<protein>
    <submittedName>
        <fullName evidence="1">Uncharacterized protein</fullName>
    </submittedName>
</protein>
<accession>A0A448XL13</accession>
<name>A0A448XL13_9PLAT</name>